<evidence type="ECO:0000259" key="7">
    <source>
        <dbReference type="PROSITE" id="PS50850"/>
    </source>
</evidence>
<feature type="transmembrane region" description="Helical" evidence="6">
    <location>
        <begin position="63"/>
        <end position="87"/>
    </location>
</feature>
<evidence type="ECO:0000256" key="1">
    <source>
        <dbReference type="ARBA" id="ARBA00004141"/>
    </source>
</evidence>
<dbReference type="InterPro" id="IPR011701">
    <property type="entry name" value="MFS"/>
</dbReference>
<dbReference type="InterPro" id="IPR036259">
    <property type="entry name" value="MFS_trans_sf"/>
</dbReference>
<dbReference type="PROSITE" id="PS50850">
    <property type="entry name" value="MFS"/>
    <property type="match status" value="1"/>
</dbReference>
<evidence type="ECO:0000256" key="5">
    <source>
        <dbReference type="SAM" id="MobiDB-lite"/>
    </source>
</evidence>
<dbReference type="AlphaFoldDB" id="S9UA44"/>
<dbReference type="Gene3D" id="1.20.1250.20">
    <property type="entry name" value="MFS general substrate transporter like domains"/>
    <property type="match status" value="2"/>
</dbReference>
<evidence type="ECO:0000256" key="2">
    <source>
        <dbReference type="ARBA" id="ARBA00022692"/>
    </source>
</evidence>
<dbReference type="EMBL" id="ATMH01005666">
    <property type="protein sequence ID" value="EPY27607.1"/>
    <property type="molecule type" value="Genomic_DNA"/>
</dbReference>
<evidence type="ECO:0000313" key="8">
    <source>
        <dbReference type="EMBL" id="EPY27607.1"/>
    </source>
</evidence>
<evidence type="ECO:0000256" key="3">
    <source>
        <dbReference type="ARBA" id="ARBA00022989"/>
    </source>
</evidence>
<keyword evidence="4 6" id="KW-0472">Membrane</keyword>
<evidence type="ECO:0000256" key="4">
    <source>
        <dbReference type="ARBA" id="ARBA00023136"/>
    </source>
</evidence>
<evidence type="ECO:0000256" key="6">
    <source>
        <dbReference type="SAM" id="Phobius"/>
    </source>
</evidence>
<reference evidence="8 9" key="1">
    <citation type="journal article" date="2013" name="PLoS ONE">
        <title>Predicting the Proteins of Angomonas deanei, Strigomonas culicis and Their Respective Endosymbionts Reveals New Aspects of the Trypanosomatidae Family.</title>
        <authorList>
            <person name="Motta M.C."/>
            <person name="Martins A.C."/>
            <person name="de Souza S.S."/>
            <person name="Catta-Preta C.M."/>
            <person name="Silva R."/>
            <person name="Klein C.C."/>
            <person name="de Almeida L.G."/>
            <person name="de Lima Cunha O."/>
            <person name="Ciapina L.P."/>
            <person name="Brocchi M."/>
            <person name="Colabardini A.C."/>
            <person name="de Araujo Lima B."/>
            <person name="Machado C.R."/>
            <person name="de Almeida Soares C.M."/>
            <person name="Probst C.M."/>
            <person name="de Menezes C.B."/>
            <person name="Thompson C.E."/>
            <person name="Bartholomeu D.C."/>
            <person name="Gradia D.F."/>
            <person name="Pavoni D.P."/>
            <person name="Grisard E.C."/>
            <person name="Fantinatti-Garboggini F."/>
            <person name="Marchini F.K."/>
            <person name="Rodrigues-Luiz G.F."/>
            <person name="Wagner G."/>
            <person name="Goldman G.H."/>
            <person name="Fietto J.L."/>
            <person name="Elias M.C."/>
            <person name="Goldman M.H."/>
            <person name="Sagot M.F."/>
            <person name="Pereira M."/>
            <person name="Stoco P.H."/>
            <person name="de Mendonca-Neto R.P."/>
            <person name="Teixeira S.M."/>
            <person name="Maciel T.E."/>
            <person name="de Oliveira Mendes T.A."/>
            <person name="Urmenyi T.P."/>
            <person name="de Souza W."/>
            <person name="Schenkman S."/>
            <person name="de Vasconcelos A.T."/>
        </authorList>
    </citation>
    <scope>NUCLEOTIDE SEQUENCE [LARGE SCALE GENOMIC DNA]</scope>
</reference>
<feature type="transmembrane region" description="Helical" evidence="6">
    <location>
        <begin position="158"/>
        <end position="184"/>
    </location>
</feature>
<feature type="compositionally biased region" description="Basic and acidic residues" evidence="5">
    <location>
        <begin position="476"/>
        <end position="492"/>
    </location>
</feature>
<feature type="transmembrane region" description="Helical" evidence="6">
    <location>
        <begin position="191"/>
        <end position="215"/>
    </location>
</feature>
<feature type="transmembrane region" description="Helical" evidence="6">
    <location>
        <begin position="130"/>
        <end position="152"/>
    </location>
</feature>
<comment type="subcellular location">
    <subcellularLocation>
        <location evidence="1">Membrane</location>
        <topology evidence="1">Multi-pass membrane protein</topology>
    </subcellularLocation>
</comment>
<feature type="transmembrane region" description="Helical" evidence="6">
    <location>
        <begin position="318"/>
        <end position="338"/>
    </location>
</feature>
<dbReference type="PANTHER" id="PTHR10924:SF6">
    <property type="entry name" value="SOLUTE CARRIER FAMILY 49 MEMBER A3"/>
    <property type="match status" value="1"/>
</dbReference>
<dbReference type="Pfam" id="PF07690">
    <property type="entry name" value="MFS_1"/>
    <property type="match status" value="1"/>
</dbReference>
<dbReference type="GO" id="GO:0022857">
    <property type="term" value="F:transmembrane transporter activity"/>
    <property type="evidence" value="ECO:0007669"/>
    <property type="project" value="InterPro"/>
</dbReference>
<feature type="transmembrane region" description="Helical" evidence="6">
    <location>
        <begin position="99"/>
        <end position="123"/>
    </location>
</feature>
<dbReference type="PANTHER" id="PTHR10924">
    <property type="entry name" value="MAJOR FACILITATOR SUPERFAMILY PROTEIN-RELATED"/>
    <property type="match status" value="1"/>
</dbReference>
<evidence type="ECO:0000313" key="9">
    <source>
        <dbReference type="Proteomes" id="UP000015354"/>
    </source>
</evidence>
<feature type="transmembrane region" description="Helical" evidence="6">
    <location>
        <begin position="377"/>
        <end position="400"/>
    </location>
</feature>
<feature type="transmembrane region" description="Helical" evidence="6">
    <location>
        <begin position="444"/>
        <end position="466"/>
    </location>
</feature>
<accession>S9UA44</accession>
<feature type="domain" description="Major facilitator superfamily (MFS) profile" evidence="7">
    <location>
        <begin position="65"/>
        <end position="471"/>
    </location>
</feature>
<dbReference type="InterPro" id="IPR049680">
    <property type="entry name" value="FLVCR1-2_SLC49-like"/>
</dbReference>
<dbReference type="InterPro" id="IPR020846">
    <property type="entry name" value="MFS_dom"/>
</dbReference>
<feature type="transmembrane region" description="Helical" evidence="6">
    <location>
        <begin position="412"/>
        <end position="432"/>
    </location>
</feature>
<dbReference type="OrthoDB" id="422206at2759"/>
<keyword evidence="2 6" id="KW-0812">Transmembrane</keyword>
<feature type="transmembrane region" description="Helical" evidence="6">
    <location>
        <begin position="281"/>
        <end position="306"/>
    </location>
</feature>
<keyword evidence="9" id="KW-1185">Reference proteome</keyword>
<name>S9UA44_9TRYP</name>
<feature type="transmembrane region" description="Helical" evidence="6">
    <location>
        <begin position="347"/>
        <end position="365"/>
    </location>
</feature>
<dbReference type="SUPFAM" id="SSF103473">
    <property type="entry name" value="MFS general substrate transporter"/>
    <property type="match status" value="1"/>
</dbReference>
<feature type="transmembrane region" description="Helical" evidence="6">
    <location>
        <begin position="227"/>
        <end position="248"/>
    </location>
</feature>
<gene>
    <name evidence="8" type="ORF">STCU_05666</name>
</gene>
<proteinExistence type="predicted"/>
<comment type="caution">
    <text evidence="8">The sequence shown here is derived from an EMBL/GenBank/DDBJ whole genome shotgun (WGS) entry which is preliminary data.</text>
</comment>
<feature type="region of interest" description="Disordered" evidence="5">
    <location>
        <begin position="476"/>
        <end position="500"/>
    </location>
</feature>
<dbReference type="Proteomes" id="UP000015354">
    <property type="component" value="Unassembled WGS sequence"/>
</dbReference>
<keyword evidence="3 6" id="KW-1133">Transmembrane helix</keyword>
<organism evidence="8 9">
    <name type="scientific">Strigomonas culicis</name>
    <dbReference type="NCBI Taxonomy" id="28005"/>
    <lineage>
        <taxon>Eukaryota</taxon>
        <taxon>Discoba</taxon>
        <taxon>Euglenozoa</taxon>
        <taxon>Kinetoplastea</taxon>
        <taxon>Metakinetoplastina</taxon>
        <taxon>Trypanosomatida</taxon>
        <taxon>Trypanosomatidae</taxon>
        <taxon>Strigomonadinae</taxon>
        <taxon>Strigomonas</taxon>
    </lineage>
</organism>
<sequence>MTSKADDVFAQGVLCETTVDKRDDARVAEFIDEPRQNTMESLEHVAEERSHCKEVFKVTKRRFLVLLLFAFIGFITQVQYVCFSTVVRATEEKYDVNAFTVNLLSILIPVIYVLGVFPLFYLFNKIGLRYGIIGAAGLNTIATALKFISIWVPYIGLLIVAQIFVAACQLLTLGLGPLVASVWFPAPERAVATSVGTLFGFIGMAVGMFYGPYIVSLPNQMSNMHWGVFYGVQFGFILVVSALSFFLIPGKPKYRPASTSTHVMDVAVWPVLKTQLKSFNIMLLTISFGIITGLLTAVAAMLTQILEPFGISSDISGTLAFSGILGGSASCVVAGLLMDRYHCYRKLLLLLGFATLALLIPIAAVSKGAGSNMPVQIVAYIVIPLVECLVLPMVPVGLELIVELTFPAPEHIAATVLLASMCLWSVIGMLVFSCVVGDTPTKDLAFIVMLIVVIAIAMGDIGLCFVKEDLKRNRKDELDEKRSDSDLLETRSDTSTTPFG</sequence>
<protein>
    <recommendedName>
        <fullName evidence="7">Major facilitator superfamily (MFS) profile domain-containing protein</fullName>
    </recommendedName>
</protein>
<dbReference type="GO" id="GO:0016020">
    <property type="term" value="C:membrane"/>
    <property type="evidence" value="ECO:0007669"/>
    <property type="project" value="UniProtKB-SubCell"/>
</dbReference>